<feature type="region of interest" description="Disordered" evidence="1">
    <location>
        <begin position="127"/>
        <end position="151"/>
    </location>
</feature>
<sequence length="180" mass="19658">MFVSSFVIREASDFWDAGRVVVVVETVALSGVRDRYAKRVWVTTRALHLGMQRGKQNTVEWYQMTGWELGLLCPGADGTLLSSSPGVNPTMIDLTALQDFKCYSAATKFFNDAGVGVGVVKHEPGVTPAPGYTGRGPPPPSPPHAPHSLPRLPWLRSQHRRATPHRHVALLNDVTGTTTF</sequence>
<feature type="compositionally biased region" description="Pro residues" evidence="1">
    <location>
        <begin position="136"/>
        <end position="145"/>
    </location>
</feature>
<dbReference type="EMBL" id="OE839513">
    <property type="protein sequence ID" value="CAD7587532.1"/>
    <property type="molecule type" value="Genomic_DNA"/>
</dbReference>
<gene>
    <name evidence="2" type="ORF">TGEB3V08_LOCUS1713</name>
</gene>
<protein>
    <submittedName>
        <fullName evidence="2">Uncharacterized protein</fullName>
    </submittedName>
</protein>
<evidence type="ECO:0000313" key="2">
    <source>
        <dbReference type="EMBL" id="CAD7587532.1"/>
    </source>
</evidence>
<evidence type="ECO:0000256" key="1">
    <source>
        <dbReference type="SAM" id="MobiDB-lite"/>
    </source>
</evidence>
<dbReference type="AlphaFoldDB" id="A0A7R9JQR4"/>
<organism evidence="2">
    <name type="scientific">Timema genevievae</name>
    <name type="common">Walking stick</name>
    <dbReference type="NCBI Taxonomy" id="629358"/>
    <lineage>
        <taxon>Eukaryota</taxon>
        <taxon>Metazoa</taxon>
        <taxon>Ecdysozoa</taxon>
        <taxon>Arthropoda</taxon>
        <taxon>Hexapoda</taxon>
        <taxon>Insecta</taxon>
        <taxon>Pterygota</taxon>
        <taxon>Neoptera</taxon>
        <taxon>Polyneoptera</taxon>
        <taxon>Phasmatodea</taxon>
        <taxon>Timematodea</taxon>
        <taxon>Timematoidea</taxon>
        <taxon>Timematidae</taxon>
        <taxon>Timema</taxon>
    </lineage>
</organism>
<name>A0A7R9JQR4_TIMGE</name>
<reference evidence="2" key="1">
    <citation type="submission" date="2020-11" db="EMBL/GenBank/DDBJ databases">
        <authorList>
            <person name="Tran Van P."/>
        </authorList>
    </citation>
    <scope>NUCLEOTIDE SEQUENCE</scope>
</reference>
<accession>A0A7R9JQR4</accession>
<proteinExistence type="predicted"/>